<organism evidence="1">
    <name type="scientific">Arundo donax</name>
    <name type="common">Giant reed</name>
    <name type="synonym">Donax arundinaceus</name>
    <dbReference type="NCBI Taxonomy" id="35708"/>
    <lineage>
        <taxon>Eukaryota</taxon>
        <taxon>Viridiplantae</taxon>
        <taxon>Streptophyta</taxon>
        <taxon>Embryophyta</taxon>
        <taxon>Tracheophyta</taxon>
        <taxon>Spermatophyta</taxon>
        <taxon>Magnoliopsida</taxon>
        <taxon>Liliopsida</taxon>
        <taxon>Poales</taxon>
        <taxon>Poaceae</taxon>
        <taxon>PACMAD clade</taxon>
        <taxon>Arundinoideae</taxon>
        <taxon>Arundineae</taxon>
        <taxon>Arundo</taxon>
    </lineage>
</organism>
<evidence type="ECO:0000313" key="1">
    <source>
        <dbReference type="EMBL" id="JAD71689.1"/>
    </source>
</evidence>
<protein>
    <submittedName>
        <fullName evidence="1">Uncharacterized protein</fullName>
    </submittedName>
</protein>
<name>A0A0A9C5Z0_ARUDO</name>
<reference evidence="1" key="1">
    <citation type="submission" date="2014-09" db="EMBL/GenBank/DDBJ databases">
        <authorList>
            <person name="Magalhaes I.L.F."/>
            <person name="Oliveira U."/>
            <person name="Santos F.R."/>
            <person name="Vidigal T.H.D.A."/>
            <person name="Brescovit A.D."/>
            <person name="Santos A.J."/>
        </authorList>
    </citation>
    <scope>NUCLEOTIDE SEQUENCE</scope>
    <source>
        <tissue evidence="1">Shoot tissue taken approximately 20 cm above the soil surface</tissue>
    </source>
</reference>
<sequence length="48" mass="5592">MILNLSTFYERNLLYIWFDLVRVPGNWNILITLGTGRFGNVLAYITKA</sequence>
<dbReference type="AlphaFoldDB" id="A0A0A9C5Z0"/>
<dbReference type="EMBL" id="GBRH01226206">
    <property type="protein sequence ID" value="JAD71689.1"/>
    <property type="molecule type" value="Transcribed_RNA"/>
</dbReference>
<reference evidence="1" key="2">
    <citation type="journal article" date="2015" name="Data Brief">
        <title>Shoot transcriptome of the giant reed, Arundo donax.</title>
        <authorList>
            <person name="Barrero R.A."/>
            <person name="Guerrero F.D."/>
            <person name="Moolhuijzen P."/>
            <person name="Goolsby J.A."/>
            <person name="Tidwell J."/>
            <person name="Bellgard S.E."/>
            <person name="Bellgard M.I."/>
        </authorList>
    </citation>
    <scope>NUCLEOTIDE SEQUENCE</scope>
    <source>
        <tissue evidence="1">Shoot tissue taken approximately 20 cm above the soil surface</tissue>
    </source>
</reference>
<proteinExistence type="predicted"/>
<accession>A0A0A9C5Z0</accession>